<dbReference type="Pfam" id="PF00534">
    <property type="entry name" value="Glycos_transf_1"/>
    <property type="match status" value="1"/>
</dbReference>
<dbReference type="InterPro" id="IPR001296">
    <property type="entry name" value="Glyco_trans_1"/>
</dbReference>
<dbReference type="SUPFAM" id="SSF53756">
    <property type="entry name" value="UDP-Glycosyltransferase/glycogen phosphorylase"/>
    <property type="match status" value="1"/>
</dbReference>
<feature type="domain" description="Glycosyltransferase subfamily 4-like N-terminal" evidence="2">
    <location>
        <begin position="36"/>
        <end position="204"/>
    </location>
</feature>
<keyword evidence="3" id="KW-0808">Transferase</keyword>
<keyword evidence="4" id="KW-1185">Reference proteome</keyword>
<reference evidence="3 4" key="1">
    <citation type="submission" date="2019-03" db="EMBL/GenBank/DDBJ databases">
        <title>Genomic Encyclopedia of Type Strains, Phase IV (KMG-IV): sequencing the most valuable type-strain genomes for metagenomic binning, comparative biology and taxonomic classification.</title>
        <authorList>
            <person name="Goeker M."/>
        </authorList>
    </citation>
    <scope>NUCLEOTIDE SEQUENCE [LARGE SCALE GENOMIC DNA]</scope>
    <source>
        <strain evidence="3 4">DSM 100309</strain>
    </source>
</reference>
<dbReference type="Proteomes" id="UP000295367">
    <property type="component" value="Unassembled WGS sequence"/>
</dbReference>
<evidence type="ECO:0000259" key="2">
    <source>
        <dbReference type="Pfam" id="PF13439"/>
    </source>
</evidence>
<dbReference type="CDD" id="cd03814">
    <property type="entry name" value="GT4-like"/>
    <property type="match status" value="1"/>
</dbReference>
<sequence length="415" mass="46234">MQSGCMNDMPIILQSLPTSKQMMRIAVVTETYPPEINGVAMTIGRMVSALQERDHQIQLIRPRQSEIDTPLQEKHIEEVLQRGMSIPRYDGLKMGLPAKSALLRLWTIKRPDIVHIATEGPLGWSALSAANKLKIPTSTDFHTNFHVYSKHYGFGWLRKPIIAYLRKLHNKALCTMVPTEGIRKELFESGYENLIVVRRGVDTQLFNPAKRSQALRTQWGAGEKDLVVLYVGRLAPEKNLPVVLSAFNKMRQKRPEAKLVLVGDGPERGELEHLNPGHIFAGMRTGEDLAAHYASADAFLFPSITETYGNVTMEAMASGLAVVAYDYAAAAEHIRNGQNGLVAMFDNERQFIEQAAALAADDVALAELGKNARITAENIDWKDIHDQFEQVLLKIVKRGESNDSEISLETSQPLG</sequence>
<dbReference type="PANTHER" id="PTHR45947">
    <property type="entry name" value="SULFOQUINOVOSYL TRANSFERASE SQD2"/>
    <property type="match status" value="1"/>
</dbReference>
<evidence type="ECO:0000259" key="1">
    <source>
        <dbReference type="Pfam" id="PF00534"/>
    </source>
</evidence>
<dbReference type="InterPro" id="IPR028098">
    <property type="entry name" value="Glyco_trans_4-like_N"/>
</dbReference>
<evidence type="ECO:0000313" key="3">
    <source>
        <dbReference type="EMBL" id="TCV86443.1"/>
    </source>
</evidence>
<proteinExistence type="predicted"/>
<name>A0A4R3Y827_9PROT</name>
<comment type="caution">
    <text evidence="3">The sequence shown here is derived from an EMBL/GenBank/DDBJ whole genome shotgun (WGS) entry which is preliminary data.</text>
</comment>
<dbReference type="Gene3D" id="3.40.50.2000">
    <property type="entry name" value="Glycogen Phosphorylase B"/>
    <property type="match status" value="2"/>
</dbReference>
<dbReference type="InterPro" id="IPR050194">
    <property type="entry name" value="Glycosyltransferase_grp1"/>
</dbReference>
<evidence type="ECO:0000313" key="4">
    <source>
        <dbReference type="Proteomes" id="UP000295367"/>
    </source>
</evidence>
<dbReference type="GO" id="GO:0016757">
    <property type="term" value="F:glycosyltransferase activity"/>
    <property type="evidence" value="ECO:0007669"/>
    <property type="project" value="InterPro"/>
</dbReference>
<feature type="domain" description="Glycosyl transferase family 1" evidence="1">
    <location>
        <begin position="214"/>
        <end position="373"/>
    </location>
</feature>
<protein>
    <submittedName>
        <fullName evidence="3">Glycosyltransferase involved in cell wall biosynthesis</fullName>
    </submittedName>
</protein>
<gene>
    <name evidence="3" type="ORF">EDC63_107133</name>
</gene>
<dbReference type="Pfam" id="PF13439">
    <property type="entry name" value="Glyco_transf_4"/>
    <property type="match status" value="1"/>
</dbReference>
<organism evidence="3 4">
    <name type="scientific">Sulfurirhabdus autotrophica</name>
    <dbReference type="NCBI Taxonomy" id="1706046"/>
    <lineage>
        <taxon>Bacteria</taxon>
        <taxon>Pseudomonadati</taxon>
        <taxon>Pseudomonadota</taxon>
        <taxon>Betaproteobacteria</taxon>
        <taxon>Nitrosomonadales</taxon>
        <taxon>Sulfuricellaceae</taxon>
        <taxon>Sulfurirhabdus</taxon>
    </lineage>
</organism>
<accession>A0A4R3Y827</accession>
<dbReference type="PANTHER" id="PTHR45947:SF3">
    <property type="entry name" value="SULFOQUINOVOSYL TRANSFERASE SQD2"/>
    <property type="match status" value="1"/>
</dbReference>
<dbReference type="AlphaFoldDB" id="A0A4R3Y827"/>
<dbReference type="EMBL" id="SMCO01000007">
    <property type="protein sequence ID" value="TCV86443.1"/>
    <property type="molecule type" value="Genomic_DNA"/>
</dbReference>